<organism evidence="1 2">
    <name type="scientific">Salvia divinorum</name>
    <name type="common">Maria pastora</name>
    <name type="synonym">Diviner's sage</name>
    <dbReference type="NCBI Taxonomy" id="28513"/>
    <lineage>
        <taxon>Eukaryota</taxon>
        <taxon>Viridiplantae</taxon>
        <taxon>Streptophyta</taxon>
        <taxon>Embryophyta</taxon>
        <taxon>Tracheophyta</taxon>
        <taxon>Spermatophyta</taxon>
        <taxon>Magnoliopsida</taxon>
        <taxon>eudicotyledons</taxon>
        <taxon>Gunneridae</taxon>
        <taxon>Pentapetalae</taxon>
        <taxon>asterids</taxon>
        <taxon>lamiids</taxon>
        <taxon>Lamiales</taxon>
        <taxon>Lamiaceae</taxon>
        <taxon>Nepetoideae</taxon>
        <taxon>Mentheae</taxon>
        <taxon>Salviinae</taxon>
        <taxon>Salvia</taxon>
        <taxon>Salvia subgen. Calosphace</taxon>
    </lineage>
</organism>
<evidence type="ECO:0000313" key="1">
    <source>
        <dbReference type="EMBL" id="KAL1546622.1"/>
    </source>
</evidence>
<dbReference type="Proteomes" id="UP001567538">
    <property type="component" value="Unassembled WGS sequence"/>
</dbReference>
<evidence type="ECO:0000313" key="2">
    <source>
        <dbReference type="Proteomes" id="UP001567538"/>
    </source>
</evidence>
<dbReference type="EMBL" id="JBEAFC010000008">
    <property type="protein sequence ID" value="KAL1546622.1"/>
    <property type="molecule type" value="Genomic_DNA"/>
</dbReference>
<dbReference type="PANTHER" id="PTHR11439">
    <property type="entry name" value="GAG-POL-RELATED RETROTRANSPOSON"/>
    <property type="match status" value="1"/>
</dbReference>
<dbReference type="PANTHER" id="PTHR11439:SF491">
    <property type="entry name" value="INTEGRASE CATALYTIC DOMAIN-CONTAINING PROTEIN"/>
    <property type="match status" value="1"/>
</dbReference>
<dbReference type="AlphaFoldDB" id="A0ABD1GR87"/>
<gene>
    <name evidence="1" type="ORF">AAHA92_23195</name>
</gene>
<reference evidence="1 2" key="1">
    <citation type="submission" date="2024-06" db="EMBL/GenBank/DDBJ databases">
        <title>A chromosome level genome sequence of Diviner's sage (Salvia divinorum).</title>
        <authorList>
            <person name="Ford S.A."/>
            <person name="Ro D.-K."/>
            <person name="Ness R.W."/>
            <person name="Phillips M.A."/>
        </authorList>
    </citation>
    <scope>NUCLEOTIDE SEQUENCE [LARGE SCALE GENOMIC DNA]</scope>
    <source>
        <strain evidence="1">SAF-2024a</strain>
        <tissue evidence="1">Leaf</tissue>
    </source>
</reference>
<dbReference type="CDD" id="cd09272">
    <property type="entry name" value="RNase_HI_RT_Ty1"/>
    <property type="match status" value="1"/>
</dbReference>
<sequence>MMNSKAMSVPLANHFKLSNDQKPKTDHEMKKMSAIPYANIIGSIMYTMICTRPDVAQAISVANRYMANHGREHWSALKWIMRYLKGSTGYGLRFRSKDCHEEDALQGYCDLDYASNRDNRKSQSGYIFNLYGTAISWKSNLQSVVALSTTEAEYIALAEVVKEGLWLKGIMEDFGVKQEVVEIRCDSNNAICLSKHQVFHERSKHIDVRMHFIRDEVQNGRIRVEKVSTDHNAADMLTKPLPASKFRYCLDLVGMCPLQVIDVLKQERVVFHIAKVEFVDLCLCKA</sequence>
<proteinExistence type="predicted"/>
<comment type="caution">
    <text evidence="1">The sequence shown here is derived from an EMBL/GenBank/DDBJ whole genome shotgun (WGS) entry which is preliminary data.</text>
</comment>
<protein>
    <submittedName>
        <fullName evidence="1">Secreted RxLR effector protein 161-like protein</fullName>
    </submittedName>
</protein>
<accession>A0ABD1GR87</accession>
<keyword evidence="2" id="KW-1185">Reference proteome</keyword>
<name>A0ABD1GR87_SALDI</name>